<feature type="transmembrane region" description="Helical" evidence="3">
    <location>
        <begin position="112"/>
        <end position="130"/>
    </location>
</feature>
<dbReference type="EMBL" id="JACHNY010000001">
    <property type="protein sequence ID" value="MBB4616352.1"/>
    <property type="molecule type" value="Genomic_DNA"/>
</dbReference>
<evidence type="ECO:0000256" key="3">
    <source>
        <dbReference type="SAM" id="Phobius"/>
    </source>
</evidence>
<dbReference type="PROSITE" id="PS50887">
    <property type="entry name" value="GGDEF"/>
    <property type="match status" value="1"/>
</dbReference>
<keyword evidence="3" id="KW-0812">Transmembrane</keyword>
<organism evidence="5 6">
    <name type="scientific">Sphingomonas abaci</name>
    <dbReference type="NCBI Taxonomy" id="237611"/>
    <lineage>
        <taxon>Bacteria</taxon>
        <taxon>Pseudomonadati</taxon>
        <taxon>Pseudomonadota</taxon>
        <taxon>Alphaproteobacteria</taxon>
        <taxon>Sphingomonadales</taxon>
        <taxon>Sphingomonadaceae</taxon>
        <taxon>Sphingomonas</taxon>
    </lineage>
</organism>
<dbReference type="InterPro" id="IPR029787">
    <property type="entry name" value="Nucleotide_cyclase"/>
</dbReference>
<feature type="transmembrane region" description="Helical" evidence="3">
    <location>
        <begin position="83"/>
        <end position="100"/>
    </location>
</feature>
<sequence length="392" mass="41737">MNMLTALLFGISFVVIACLNPGARRIGWMAVSYGFGVLEPASHLIVAAGGDAQVMNRLGPSGFLIGLTLMAPALSLFHQRRPMWLGCALIVGPGVTYFTLRPLGGDGVEQRLVVQCFFAASMILCAATAWRDAPRSAMNRVLVAVFLVTGLHFLAKPFLAAPLGFGSERDYLGSIYGVVSQASTGVLLVAAGLLILIAVLQSLVKTHHDQARIDPLTGLPNRRALEEAFDRRVDPAQHRIGRVVMAIAILDLDHFKSINDRLGHDGGDAVLRRVAQCLDTVRPALGVAARLGGEEFVLLMPDQDLEAAHPVCERIRVSVAALTLPDLPDLPGLSVSIGLTDLAAGETLTAALRRADRALYEAKAAGRNRCILVRGRSPTSTRPPLSAVGARA</sequence>
<feature type="transmembrane region" description="Helical" evidence="3">
    <location>
        <begin position="58"/>
        <end position="76"/>
    </location>
</feature>
<comment type="caution">
    <text evidence="5">The sequence shown here is derived from an EMBL/GenBank/DDBJ whole genome shotgun (WGS) entry which is preliminary data.</text>
</comment>
<dbReference type="InterPro" id="IPR050469">
    <property type="entry name" value="Diguanylate_Cyclase"/>
</dbReference>
<dbReference type="PANTHER" id="PTHR45138:SF9">
    <property type="entry name" value="DIGUANYLATE CYCLASE DGCM-RELATED"/>
    <property type="match status" value="1"/>
</dbReference>
<keyword evidence="3" id="KW-0472">Membrane</keyword>
<dbReference type="Gene3D" id="3.30.70.270">
    <property type="match status" value="1"/>
</dbReference>
<reference evidence="5 6" key="1">
    <citation type="submission" date="2020-08" db="EMBL/GenBank/DDBJ databases">
        <title>Genomic Encyclopedia of Type Strains, Phase IV (KMG-IV): sequencing the most valuable type-strain genomes for metagenomic binning, comparative biology and taxonomic classification.</title>
        <authorList>
            <person name="Goeker M."/>
        </authorList>
    </citation>
    <scope>NUCLEOTIDE SEQUENCE [LARGE SCALE GENOMIC DNA]</scope>
    <source>
        <strain evidence="5 6">DSM 15867</strain>
    </source>
</reference>
<dbReference type="InterPro" id="IPR000160">
    <property type="entry name" value="GGDEF_dom"/>
</dbReference>
<dbReference type="RefSeq" id="WP_184111125.1">
    <property type="nucleotide sequence ID" value="NZ_JACHNY010000001.1"/>
</dbReference>
<feature type="domain" description="GGDEF" evidence="4">
    <location>
        <begin position="243"/>
        <end position="375"/>
    </location>
</feature>
<evidence type="ECO:0000256" key="1">
    <source>
        <dbReference type="ARBA" id="ARBA00012528"/>
    </source>
</evidence>
<dbReference type="GO" id="GO:0052621">
    <property type="term" value="F:diguanylate cyclase activity"/>
    <property type="evidence" value="ECO:0007669"/>
    <property type="project" value="UniProtKB-EC"/>
</dbReference>
<keyword evidence="3" id="KW-1133">Transmembrane helix</keyword>
<proteinExistence type="predicted"/>
<feature type="transmembrane region" description="Helical" evidence="3">
    <location>
        <begin position="175"/>
        <end position="200"/>
    </location>
</feature>
<evidence type="ECO:0000313" key="5">
    <source>
        <dbReference type="EMBL" id="MBB4616352.1"/>
    </source>
</evidence>
<dbReference type="NCBIfam" id="TIGR00254">
    <property type="entry name" value="GGDEF"/>
    <property type="match status" value="1"/>
</dbReference>
<dbReference type="AlphaFoldDB" id="A0A7W7EWB3"/>
<gene>
    <name evidence="5" type="ORF">GGQ96_000458</name>
</gene>
<evidence type="ECO:0000256" key="2">
    <source>
        <dbReference type="ARBA" id="ARBA00034247"/>
    </source>
</evidence>
<dbReference type="PANTHER" id="PTHR45138">
    <property type="entry name" value="REGULATORY COMPONENTS OF SENSORY TRANSDUCTION SYSTEM"/>
    <property type="match status" value="1"/>
</dbReference>
<dbReference type="Pfam" id="PF00990">
    <property type="entry name" value="GGDEF"/>
    <property type="match status" value="1"/>
</dbReference>
<dbReference type="CDD" id="cd01949">
    <property type="entry name" value="GGDEF"/>
    <property type="match status" value="1"/>
</dbReference>
<evidence type="ECO:0000313" key="6">
    <source>
        <dbReference type="Proteomes" id="UP000574769"/>
    </source>
</evidence>
<dbReference type="SUPFAM" id="SSF55073">
    <property type="entry name" value="Nucleotide cyclase"/>
    <property type="match status" value="1"/>
</dbReference>
<keyword evidence="6" id="KW-1185">Reference proteome</keyword>
<dbReference type="EC" id="2.7.7.65" evidence="1"/>
<name>A0A7W7EWB3_9SPHN</name>
<protein>
    <recommendedName>
        <fullName evidence="1">diguanylate cyclase</fullName>
        <ecNumber evidence="1">2.7.7.65</ecNumber>
    </recommendedName>
</protein>
<dbReference type="InterPro" id="IPR043128">
    <property type="entry name" value="Rev_trsase/Diguanyl_cyclase"/>
</dbReference>
<comment type="catalytic activity">
    <reaction evidence="2">
        <text>2 GTP = 3',3'-c-di-GMP + 2 diphosphate</text>
        <dbReference type="Rhea" id="RHEA:24898"/>
        <dbReference type="ChEBI" id="CHEBI:33019"/>
        <dbReference type="ChEBI" id="CHEBI:37565"/>
        <dbReference type="ChEBI" id="CHEBI:58805"/>
        <dbReference type="EC" id="2.7.7.65"/>
    </reaction>
</comment>
<accession>A0A7W7EWB3</accession>
<feature type="transmembrane region" description="Helical" evidence="3">
    <location>
        <begin position="137"/>
        <end position="155"/>
    </location>
</feature>
<dbReference type="FunFam" id="3.30.70.270:FF:000001">
    <property type="entry name" value="Diguanylate cyclase domain protein"/>
    <property type="match status" value="1"/>
</dbReference>
<dbReference type="Proteomes" id="UP000574769">
    <property type="component" value="Unassembled WGS sequence"/>
</dbReference>
<evidence type="ECO:0000259" key="4">
    <source>
        <dbReference type="PROSITE" id="PS50887"/>
    </source>
</evidence>
<dbReference type="SMART" id="SM00267">
    <property type="entry name" value="GGDEF"/>
    <property type="match status" value="1"/>
</dbReference>